<protein>
    <submittedName>
        <fullName evidence="2">Uncharacterized protein</fullName>
    </submittedName>
</protein>
<name>A0A095HPU2_BURGA</name>
<dbReference type="AlphaFoldDB" id="A0A095HPU2"/>
<dbReference type="Proteomes" id="UP000029590">
    <property type="component" value="Unassembled WGS sequence"/>
</dbReference>
<reference evidence="4" key="3">
    <citation type="submission" date="2017-09" db="EMBL/GenBank/DDBJ databases">
        <title>FDA dAtabase for Regulatory Grade micrObial Sequences (FDA-ARGOS): Supporting development and validation of Infectious Disease Dx tests.</title>
        <authorList>
            <person name="Minogue T."/>
            <person name="Wolcott M."/>
            <person name="Wasieloski L."/>
            <person name="Aguilar W."/>
            <person name="Moore D."/>
            <person name="Tallon L."/>
            <person name="Sadzewicz L."/>
            <person name="Ott S."/>
            <person name="Zhao X."/>
            <person name="Nagaraj S."/>
            <person name="Vavikolanu K."/>
            <person name="Aluvathingal J."/>
            <person name="Nadendla S."/>
            <person name="Sichtig H."/>
        </authorList>
    </citation>
    <scope>NUCLEOTIDE SEQUENCE [LARGE SCALE GENOMIC DNA]</scope>
    <source>
        <strain evidence="4">FDAARGOS_390</strain>
    </source>
</reference>
<organism evidence="2 4">
    <name type="scientific">Burkholderia gladioli</name>
    <name type="common">Pseudomonas marginata</name>
    <name type="synonym">Phytomonas marginata</name>
    <dbReference type="NCBI Taxonomy" id="28095"/>
    <lineage>
        <taxon>Bacteria</taxon>
        <taxon>Pseudomonadati</taxon>
        <taxon>Pseudomonadota</taxon>
        <taxon>Betaproteobacteria</taxon>
        <taxon>Burkholderiales</taxon>
        <taxon>Burkholderiaceae</taxon>
        <taxon>Burkholderia</taxon>
    </lineage>
</organism>
<dbReference type="EMBL" id="JPGG01000016">
    <property type="protein sequence ID" value="KGC15569.1"/>
    <property type="molecule type" value="Genomic_DNA"/>
</dbReference>
<evidence type="ECO:0000313" key="4">
    <source>
        <dbReference type="Proteomes" id="UP000220629"/>
    </source>
</evidence>
<accession>A0A0D5DD45</accession>
<reference evidence="1 3" key="1">
    <citation type="submission" date="2014-04" db="EMBL/GenBank/DDBJ databases">
        <authorList>
            <person name="Bishop-Lilly K.A."/>
            <person name="Broomall S.M."/>
            <person name="Chain P.S."/>
            <person name="Chertkov O."/>
            <person name="Coyne S.R."/>
            <person name="Daligault H.E."/>
            <person name="Davenport K.W."/>
            <person name="Erkkila T."/>
            <person name="Frey K.G."/>
            <person name="Gibbons H.S."/>
            <person name="Gu W."/>
            <person name="Jaissle J."/>
            <person name="Johnson S.L."/>
            <person name="Koroleva G.I."/>
            <person name="Ladner J.T."/>
            <person name="Lo C.-C."/>
            <person name="Minogue T.D."/>
            <person name="Munk C."/>
            <person name="Palacios G.F."/>
            <person name="Redden C.L."/>
            <person name="Rosenzweig C.N."/>
            <person name="Scholz M.B."/>
            <person name="Teshima H."/>
            <person name="Xu Y."/>
        </authorList>
    </citation>
    <scope>NUCLEOTIDE SEQUENCE [LARGE SCALE GENOMIC DNA]</scope>
    <source>
        <strain evidence="1">Gladioli</strain>
        <strain evidence="3">gladioli</strain>
    </source>
</reference>
<evidence type="ECO:0000313" key="2">
    <source>
        <dbReference type="EMBL" id="PEH42869.1"/>
    </source>
</evidence>
<dbReference type="Proteomes" id="UP000220629">
    <property type="component" value="Unassembled WGS sequence"/>
</dbReference>
<gene>
    <name evidence="2" type="ORF">CRM94_12305</name>
    <name evidence="1" type="ORF">DM48_2176</name>
</gene>
<evidence type="ECO:0000313" key="3">
    <source>
        <dbReference type="Proteomes" id="UP000029590"/>
    </source>
</evidence>
<evidence type="ECO:0000313" key="1">
    <source>
        <dbReference type="EMBL" id="KGC15569.1"/>
    </source>
</evidence>
<reference evidence="2" key="2">
    <citation type="submission" date="2017-09" db="EMBL/GenBank/DDBJ databases">
        <title>FDA dAtabase for Regulatory Grade micrObial Sequences (FDA-ARGOS): Supporting development and validation of Infectious Disease Dx tests.</title>
        <authorList>
            <person name="Minogue T."/>
            <person name="Wolcott M."/>
            <person name="Wasieloski L."/>
            <person name="Aguilar W."/>
            <person name="Moore D."/>
            <person name="Tallon L.J."/>
            <person name="Sadzewicz L."/>
            <person name="Ott S."/>
            <person name="Zhao X."/>
            <person name="Nagaraj S."/>
            <person name="Vavikolanu K."/>
            <person name="Aluvathingal J."/>
            <person name="Nadendla S."/>
            <person name="Sichtig H."/>
        </authorList>
    </citation>
    <scope>NUCLEOTIDE SEQUENCE</scope>
    <source>
        <strain evidence="2">FDAARGOS_390</strain>
    </source>
</reference>
<accession>A0A095HPU2</accession>
<dbReference type="OrthoDB" id="9133876at2"/>
<sequence length="91" mass="10462">MRGITGYKLKQRIGDRFPQRGDALPDWLEDAGARDRVVDKVRALGQGFFEMSERDYRFWSDHLPEDEFVELIALMIKLAHEPAVNAAASRN</sequence>
<proteinExistence type="predicted"/>
<dbReference type="EMBL" id="PDDY01000001">
    <property type="protein sequence ID" value="PEH42869.1"/>
    <property type="molecule type" value="Genomic_DNA"/>
</dbReference>
<dbReference type="KEGG" id="bgo:BM43_5589"/>
<dbReference type="RefSeq" id="WP_036055889.1">
    <property type="nucleotide sequence ID" value="NZ_CADEWT010000001.1"/>
</dbReference>
<comment type="caution">
    <text evidence="2">The sequence shown here is derived from an EMBL/GenBank/DDBJ whole genome shotgun (WGS) entry which is preliminary data.</text>
</comment>